<dbReference type="EMBL" id="JAKEVZ010000021">
    <property type="protein sequence ID" value="MCF1753148.1"/>
    <property type="molecule type" value="Genomic_DNA"/>
</dbReference>
<keyword evidence="2" id="KW-1185">Reference proteome</keyword>
<proteinExistence type="predicted"/>
<gene>
    <name evidence="1" type="ORF">L0U89_18960</name>
</gene>
<sequence>MQKTIYAPETIQEIIHRIDKLKPTDSPKWGQMNAVEMLTHCNMAHQSILKAPPSDEKSTLKQLVSKFIFFRIKNEFPRFARGPKRFDMKGKVNAEAFEEEKSKYKHIIGKYGKLEGKIAAMHPRLGRLSHAEWGRFVWMHADHHLRQFGL</sequence>
<evidence type="ECO:0000313" key="2">
    <source>
        <dbReference type="Proteomes" id="UP001201449"/>
    </source>
</evidence>
<accession>A0ABS9BYL5</accession>
<reference evidence="1 2" key="1">
    <citation type="submission" date="2022-01" db="EMBL/GenBank/DDBJ databases">
        <title>Mariniradius saccharolyticus sp. nov., isolated from sediment of a river.</title>
        <authorList>
            <person name="Liu H."/>
        </authorList>
    </citation>
    <scope>NUCLEOTIDE SEQUENCE [LARGE SCALE GENOMIC DNA]</scope>
    <source>
        <strain evidence="1 2">RY-2</strain>
    </source>
</reference>
<dbReference type="RefSeq" id="WP_234862961.1">
    <property type="nucleotide sequence ID" value="NZ_JAKEVZ010000021.1"/>
</dbReference>
<dbReference type="Pfam" id="PF07606">
    <property type="entry name" value="DUF1569"/>
    <property type="match status" value="1"/>
</dbReference>
<comment type="caution">
    <text evidence="1">The sequence shown here is derived from an EMBL/GenBank/DDBJ whole genome shotgun (WGS) entry which is preliminary data.</text>
</comment>
<evidence type="ECO:0000313" key="1">
    <source>
        <dbReference type="EMBL" id="MCF1753148.1"/>
    </source>
</evidence>
<protein>
    <submittedName>
        <fullName evidence="1">DUF1569 domain-containing protein</fullName>
    </submittedName>
</protein>
<dbReference type="InterPro" id="IPR034660">
    <property type="entry name" value="DinB/YfiT-like"/>
</dbReference>
<organism evidence="1 2">
    <name type="scientific">Mariniradius sediminis</name>
    <dbReference type="NCBI Taxonomy" id="2909237"/>
    <lineage>
        <taxon>Bacteria</taxon>
        <taxon>Pseudomonadati</taxon>
        <taxon>Bacteroidota</taxon>
        <taxon>Cytophagia</taxon>
        <taxon>Cytophagales</taxon>
        <taxon>Cyclobacteriaceae</taxon>
        <taxon>Mariniradius</taxon>
    </lineage>
</organism>
<dbReference type="Proteomes" id="UP001201449">
    <property type="component" value="Unassembled WGS sequence"/>
</dbReference>
<name>A0ABS9BYL5_9BACT</name>
<dbReference type="InterPro" id="IPR011463">
    <property type="entry name" value="DUF1569"/>
</dbReference>
<dbReference type="Gene3D" id="1.20.120.450">
    <property type="entry name" value="dinb family like domain"/>
    <property type="match status" value="1"/>
</dbReference>